<proteinExistence type="predicted"/>
<reference evidence="1 2" key="1">
    <citation type="journal article" date="2015" name="Genome Announc.">
        <title>Complete Genome Sequence of Corynebacterium camporealensis DSM 44610, Isolated from the Milk of a Manchega Sheep with Subclinical Mastitis.</title>
        <authorList>
            <person name="Ruckert C."/>
            <person name="Albersmeier A."/>
            <person name="Winkler A."/>
            <person name="Tauch A."/>
        </authorList>
    </citation>
    <scope>NUCLEOTIDE SEQUENCE [LARGE SCALE GENOMIC DNA]</scope>
    <source>
        <strain evidence="1 2">DSM 44610</strain>
    </source>
</reference>
<dbReference type="PATRIC" id="fig|161896.4.peg.65"/>
<sequence>MEIPPPHFGRRKTRVVSANEFVRVELMLPAPIVQRLASESAEIGCSMSRIMARWLRELDVLDGETRVSQEAKGGMPT</sequence>
<evidence type="ECO:0000313" key="2">
    <source>
        <dbReference type="Proteomes" id="UP000033566"/>
    </source>
</evidence>
<dbReference type="HOGENOM" id="CLU_2664916_0_0_11"/>
<dbReference type="KEGG" id="ccj:UL81_00330"/>
<dbReference type="AlphaFoldDB" id="A0A0F6T9Y5"/>
<accession>A0A0F6T9Y5</accession>
<dbReference type="EMBL" id="CP011311">
    <property type="protein sequence ID" value="AKE38059.1"/>
    <property type="molecule type" value="Genomic_DNA"/>
</dbReference>
<name>A0A0F6T9Y5_9CORY</name>
<dbReference type="Proteomes" id="UP000033566">
    <property type="component" value="Chromosome"/>
</dbReference>
<gene>
    <name evidence="1" type="ORF">UL81_00330</name>
</gene>
<dbReference type="RefSeq" id="WP_035106064.1">
    <property type="nucleotide sequence ID" value="NZ_CP011311.1"/>
</dbReference>
<keyword evidence="2" id="KW-1185">Reference proteome</keyword>
<evidence type="ECO:0000313" key="1">
    <source>
        <dbReference type="EMBL" id="AKE38059.1"/>
    </source>
</evidence>
<dbReference type="OrthoDB" id="4422758at2"/>
<organism evidence="1 2">
    <name type="scientific">Corynebacterium camporealensis</name>
    <dbReference type="NCBI Taxonomy" id="161896"/>
    <lineage>
        <taxon>Bacteria</taxon>
        <taxon>Bacillati</taxon>
        <taxon>Actinomycetota</taxon>
        <taxon>Actinomycetes</taxon>
        <taxon>Mycobacteriales</taxon>
        <taxon>Corynebacteriaceae</taxon>
        <taxon>Corynebacterium</taxon>
    </lineage>
</organism>
<protein>
    <submittedName>
        <fullName evidence="1">Uncharacterized protein</fullName>
    </submittedName>
</protein>